<organism evidence="8 9">
    <name type="scientific">Selenomonas bovis</name>
    <dbReference type="NCBI Taxonomy" id="416586"/>
    <lineage>
        <taxon>Bacteria</taxon>
        <taxon>Bacillati</taxon>
        <taxon>Bacillota</taxon>
        <taxon>Negativicutes</taxon>
        <taxon>Selenomonadales</taxon>
        <taxon>Selenomonadaceae</taxon>
        <taxon>Selenomonas</taxon>
    </lineage>
</organism>
<evidence type="ECO:0000313" key="9">
    <source>
        <dbReference type="Proteomes" id="UP000543804"/>
    </source>
</evidence>
<keyword evidence="6 8" id="KW-0012">Acyltransferase</keyword>
<dbReference type="PANTHER" id="PTHR30606:SF10">
    <property type="entry name" value="PHOSPHATIDYLINOSITOL MANNOSIDE ACYLTRANSFERASE"/>
    <property type="match status" value="1"/>
</dbReference>
<evidence type="ECO:0000256" key="2">
    <source>
        <dbReference type="ARBA" id="ARBA00022475"/>
    </source>
</evidence>
<evidence type="ECO:0000256" key="6">
    <source>
        <dbReference type="ARBA" id="ARBA00023315"/>
    </source>
</evidence>
<proteinExistence type="predicted"/>
<comment type="subcellular location">
    <subcellularLocation>
        <location evidence="1">Cell inner membrane</location>
    </subcellularLocation>
</comment>
<evidence type="ECO:0000256" key="3">
    <source>
        <dbReference type="ARBA" id="ARBA00022519"/>
    </source>
</evidence>
<dbReference type="AlphaFoldDB" id="A0A848B3R3"/>
<keyword evidence="5" id="KW-0472">Membrane</keyword>
<dbReference type="GO" id="GO:0009247">
    <property type="term" value="P:glycolipid biosynthetic process"/>
    <property type="evidence" value="ECO:0007669"/>
    <property type="project" value="UniProtKB-ARBA"/>
</dbReference>
<keyword evidence="9" id="KW-1185">Reference proteome</keyword>
<sequence>MIYRSLMALSWLVCHTPYRLLMAIGHVLGNLYYLLVKKERERAVSQMMRSLELPEAEARRTVRASFVNLAKNVLEILYMPHLNERNFREYIEVEHLERIQAALAEKRGVVVLTGHIGTWEWLSAAFTLNGLPVTAIAKPQPNIQYTRVLDDLRATIHVEIFSRGTSELLAAARALKSGKILGFLADQDAGPGGCFTEFLGRTASTPMGPAVFSRKFHAPVVPAFILRQPDGRHKVVIGEALRYEDTGNPDADLRAFTVRMTRIVDRIIRENPTQWLWFQKRWNTPPEQAKKNKHHTAAEAHGKKEEEP</sequence>
<evidence type="ECO:0000256" key="1">
    <source>
        <dbReference type="ARBA" id="ARBA00004533"/>
    </source>
</evidence>
<dbReference type="PANTHER" id="PTHR30606">
    <property type="entry name" value="LIPID A BIOSYNTHESIS LAUROYL ACYLTRANSFERASE"/>
    <property type="match status" value="1"/>
</dbReference>
<keyword evidence="2" id="KW-1003">Cell membrane</keyword>
<dbReference type="EMBL" id="JABAFA010000007">
    <property type="protein sequence ID" value="NMD98573.1"/>
    <property type="molecule type" value="Genomic_DNA"/>
</dbReference>
<comment type="caution">
    <text evidence="8">The sequence shown here is derived from an EMBL/GenBank/DDBJ whole genome shotgun (WGS) entry which is preliminary data.</text>
</comment>
<dbReference type="PIRSF" id="PIRSF026649">
    <property type="entry name" value="MsbB"/>
    <property type="match status" value="1"/>
</dbReference>
<name>A0A848B3R3_9FIRM</name>
<reference evidence="8 9" key="1">
    <citation type="submission" date="2020-04" db="EMBL/GenBank/DDBJ databases">
        <authorList>
            <person name="Hitch T.C.A."/>
            <person name="Wylensek D."/>
            <person name="Clavel T."/>
        </authorList>
    </citation>
    <scope>NUCLEOTIDE SEQUENCE [LARGE SCALE GENOMIC DNA]</scope>
    <source>
        <strain evidence="8 9">PG-130-P53-12</strain>
    </source>
</reference>
<keyword evidence="3" id="KW-0997">Cell inner membrane</keyword>
<dbReference type="CDD" id="cd07984">
    <property type="entry name" value="LPLAT_LABLAT-like"/>
    <property type="match status" value="1"/>
</dbReference>
<evidence type="ECO:0000256" key="5">
    <source>
        <dbReference type="ARBA" id="ARBA00023136"/>
    </source>
</evidence>
<dbReference type="GO" id="GO:0016746">
    <property type="term" value="F:acyltransferase activity"/>
    <property type="evidence" value="ECO:0007669"/>
    <property type="project" value="UniProtKB-KW"/>
</dbReference>
<dbReference type="Pfam" id="PF03279">
    <property type="entry name" value="Lip_A_acyltrans"/>
    <property type="match status" value="1"/>
</dbReference>
<keyword evidence="4 8" id="KW-0808">Transferase</keyword>
<protein>
    <submittedName>
        <fullName evidence="8">Lysophospholipid acyltransferase family protein</fullName>
    </submittedName>
</protein>
<evidence type="ECO:0000256" key="4">
    <source>
        <dbReference type="ARBA" id="ARBA00022679"/>
    </source>
</evidence>
<evidence type="ECO:0000256" key="7">
    <source>
        <dbReference type="SAM" id="MobiDB-lite"/>
    </source>
</evidence>
<dbReference type="InterPro" id="IPR004960">
    <property type="entry name" value="LipA_acyltrans"/>
</dbReference>
<dbReference type="GO" id="GO:0005886">
    <property type="term" value="C:plasma membrane"/>
    <property type="evidence" value="ECO:0007669"/>
    <property type="project" value="UniProtKB-SubCell"/>
</dbReference>
<dbReference type="RefSeq" id="WP_170077227.1">
    <property type="nucleotide sequence ID" value="NZ_JABAFA010000007.1"/>
</dbReference>
<gene>
    <name evidence="8" type="ORF">HF878_03615</name>
</gene>
<feature type="region of interest" description="Disordered" evidence="7">
    <location>
        <begin position="285"/>
        <end position="308"/>
    </location>
</feature>
<feature type="compositionally biased region" description="Basic and acidic residues" evidence="7">
    <location>
        <begin position="296"/>
        <end position="308"/>
    </location>
</feature>
<dbReference type="Proteomes" id="UP000543804">
    <property type="component" value="Unassembled WGS sequence"/>
</dbReference>
<accession>A0A848B3R3</accession>
<evidence type="ECO:0000313" key="8">
    <source>
        <dbReference type="EMBL" id="NMD98573.1"/>
    </source>
</evidence>